<evidence type="ECO:0000256" key="4">
    <source>
        <dbReference type="SAM" id="MobiDB-lite"/>
    </source>
</evidence>
<proteinExistence type="predicted"/>
<dbReference type="Proteomes" id="UP000199391">
    <property type="component" value="Unassembled WGS sequence"/>
</dbReference>
<protein>
    <submittedName>
        <fullName evidence="6">Pyruvate dehydrogenase E1 component alpha subunit</fullName>
    </submittedName>
</protein>
<dbReference type="GO" id="GO:0006086">
    <property type="term" value="P:pyruvate decarboxylation to acetyl-CoA"/>
    <property type="evidence" value="ECO:0007669"/>
    <property type="project" value="TreeGrafter"/>
</dbReference>
<evidence type="ECO:0000259" key="5">
    <source>
        <dbReference type="Pfam" id="PF00676"/>
    </source>
</evidence>
<keyword evidence="6" id="KW-0670">Pyruvate</keyword>
<evidence type="ECO:0000313" key="6">
    <source>
        <dbReference type="EMBL" id="SFV12636.1"/>
    </source>
</evidence>
<dbReference type="SUPFAM" id="SSF52518">
    <property type="entry name" value="Thiamin diphosphate-binding fold (THDP-binding)"/>
    <property type="match status" value="1"/>
</dbReference>
<comment type="cofactor">
    <cofactor evidence="1">
        <name>thiamine diphosphate</name>
        <dbReference type="ChEBI" id="CHEBI:58937"/>
    </cofactor>
</comment>
<dbReference type="RefSeq" id="WP_093559238.1">
    <property type="nucleotide sequence ID" value="NZ_FPBO01000036.1"/>
</dbReference>
<dbReference type="EMBL" id="FPBO01000036">
    <property type="protein sequence ID" value="SFV12636.1"/>
    <property type="molecule type" value="Genomic_DNA"/>
</dbReference>
<keyword evidence="7" id="KW-1185">Reference proteome</keyword>
<evidence type="ECO:0000256" key="1">
    <source>
        <dbReference type="ARBA" id="ARBA00001964"/>
    </source>
</evidence>
<name>A0A1I7LSG6_9BURK</name>
<accession>A0A1I7LSG6</accession>
<reference evidence="7" key="1">
    <citation type="submission" date="2016-10" db="EMBL/GenBank/DDBJ databases">
        <authorList>
            <person name="Varghese N."/>
            <person name="Submissions S."/>
        </authorList>
    </citation>
    <scope>NUCLEOTIDE SEQUENCE [LARGE SCALE GENOMIC DNA]</scope>
    <source>
        <strain evidence="7">CGMCC 1.11014</strain>
    </source>
</reference>
<dbReference type="PANTHER" id="PTHR11516:SF60">
    <property type="entry name" value="PYRUVATE DEHYDROGENASE E1 COMPONENT SUBUNIT ALPHA"/>
    <property type="match status" value="1"/>
</dbReference>
<dbReference type="PANTHER" id="PTHR11516">
    <property type="entry name" value="PYRUVATE DEHYDROGENASE E1 COMPONENT, ALPHA SUBUNIT BACTERIAL AND ORGANELLAR"/>
    <property type="match status" value="1"/>
</dbReference>
<dbReference type="CDD" id="cd02000">
    <property type="entry name" value="TPP_E1_PDC_ADC_BCADC"/>
    <property type="match status" value="1"/>
</dbReference>
<evidence type="ECO:0000256" key="3">
    <source>
        <dbReference type="ARBA" id="ARBA00023052"/>
    </source>
</evidence>
<organism evidence="6 7">
    <name type="scientific">Pseudoduganella namucuonensis</name>
    <dbReference type="NCBI Taxonomy" id="1035707"/>
    <lineage>
        <taxon>Bacteria</taxon>
        <taxon>Pseudomonadati</taxon>
        <taxon>Pseudomonadota</taxon>
        <taxon>Betaproteobacteria</taxon>
        <taxon>Burkholderiales</taxon>
        <taxon>Oxalobacteraceae</taxon>
        <taxon>Telluria group</taxon>
        <taxon>Pseudoduganella</taxon>
    </lineage>
</organism>
<dbReference type="InterPro" id="IPR050642">
    <property type="entry name" value="PDH_E1_Alpha_Subunit"/>
</dbReference>
<dbReference type="OrthoDB" id="9766715at2"/>
<dbReference type="AlphaFoldDB" id="A0A1I7LSG6"/>
<dbReference type="GO" id="GO:0004739">
    <property type="term" value="F:pyruvate dehydrogenase (acetyl-transferring) activity"/>
    <property type="evidence" value="ECO:0007669"/>
    <property type="project" value="TreeGrafter"/>
</dbReference>
<feature type="domain" description="Dehydrogenase E1 component" evidence="5">
    <location>
        <begin position="36"/>
        <end position="298"/>
    </location>
</feature>
<sequence length="336" mass="35690">MNTTTLSARTRKGAPHVQAQAPKPLPTPLLESMYFRMALARNIDIVMATHTKEHRFDGWWHPGEGQEAAPIGATAALRTDDYVFYQGRGSAWALGKGMAADGILGDLLGKVSGSTGGKGAGVPHWSDPAIGVMGEGATLGSVFHVAAGAALAARLRGTGQVAIANFGDGTAARGTFHETMVQAAAWKLPLIYFCENNGLVVSMRLSEISPTENIADYAAGYGIPGVIVDGQDADAVYRVTERAVERARAGLGPTLIEAKVVRRRGHWEGDPQQYRAPDDADIAGYRDPLELLRARLPADVAGRLAAEAERTIHLAYQAALAAPEADPSIIWKDIYA</sequence>
<feature type="region of interest" description="Disordered" evidence="4">
    <location>
        <begin position="1"/>
        <end position="23"/>
    </location>
</feature>
<dbReference type="Pfam" id="PF00676">
    <property type="entry name" value="E1_dh"/>
    <property type="match status" value="1"/>
</dbReference>
<gene>
    <name evidence="6" type="ORF">SAMN05216552_103671</name>
</gene>
<keyword evidence="2" id="KW-0560">Oxidoreductase</keyword>
<evidence type="ECO:0000256" key="2">
    <source>
        <dbReference type="ARBA" id="ARBA00023002"/>
    </source>
</evidence>
<dbReference type="InterPro" id="IPR001017">
    <property type="entry name" value="DH_E1"/>
</dbReference>
<keyword evidence="3" id="KW-0786">Thiamine pyrophosphate</keyword>
<dbReference type="InterPro" id="IPR029061">
    <property type="entry name" value="THDP-binding"/>
</dbReference>
<dbReference type="STRING" id="1035707.SAMN05216552_103671"/>
<dbReference type="Gene3D" id="3.40.50.970">
    <property type="match status" value="1"/>
</dbReference>
<evidence type="ECO:0000313" key="7">
    <source>
        <dbReference type="Proteomes" id="UP000199391"/>
    </source>
</evidence>